<accession>A0A238VBV3</accession>
<dbReference type="Gene3D" id="2.170.130.10">
    <property type="entry name" value="TonB-dependent receptor, plug domain"/>
    <property type="match status" value="1"/>
</dbReference>
<keyword evidence="3" id="KW-0998">Cell outer membrane</keyword>
<feature type="domain" description="Outer membrane protein beta-barrel" evidence="6">
    <location>
        <begin position="434"/>
        <end position="826"/>
    </location>
</feature>
<dbReference type="Gene3D" id="2.60.40.1120">
    <property type="entry name" value="Carboxypeptidase-like, regulatory domain"/>
    <property type="match status" value="1"/>
</dbReference>
<evidence type="ECO:0000256" key="3">
    <source>
        <dbReference type="ARBA" id="ARBA00023237"/>
    </source>
</evidence>
<dbReference type="SUPFAM" id="SSF49452">
    <property type="entry name" value="Starch-binding domain-like"/>
    <property type="match status" value="1"/>
</dbReference>
<gene>
    <name evidence="7" type="ORF">SAMN06269173_101403</name>
</gene>
<keyword evidence="7" id="KW-0675">Receptor</keyword>
<evidence type="ECO:0000256" key="4">
    <source>
        <dbReference type="SAM" id="Phobius"/>
    </source>
</evidence>
<dbReference type="InterPro" id="IPR036942">
    <property type="entry name" value="Beta-barrel_TonB_sf"/>
</dbReference>
<dbReference type="GO" id="GO:0030246">
    <property type="term" value="F:carbohydrate binding"/>
    <property type="evidence" value="ECO:0007669"/>
    <property type="project" value="InterPro"/>
</dbReference>
<proteinExistence type="predicted"/>
<dbReference type="Gene3D" id="2.40.170.20">
    <property type="entry name" value="TonB-dependent receptor, beta-barrel domain"/>
    <property type="match status" value="1"/>
</dbReference>
<evidence type="ECO:0000313" key="8">
    <source>
        <dbReference type="Proteomes" id="UP000198310"/>
    </source>
</evidence>
<dbReference type="GO" id="GO:0009279">
    <property type="term" value="C:cell outer membrane"/>
    <property type="evidence" value="ECO:0007669"/>
    <property type="project" value="UniProtKB-SubCell"/>
</dbReference>
<dbReference type="InterPro" id="IPR013784">
    <property type="entry name" value="Carb-bd-like_fold"/>
</dbReference>
<feature type="domain" description="TonB-dependent receptor plug" evidence="5">
    <location>
        <begin position="173"/>
        <end position="262"/>
    </location>
</feature>
<keyword evidence="2 4" id="KW-0472">Membrane</keyword>
<feature type="transmembrane region" description="Helical" evidence="4">
    <location>
        <begin position="43"/>
        <end position="61"/>
    </location>
</feature>
<protein>
    <submittedName>
        <fullName evidence="7">Outer membrane receptor proteins, mostly Fe transport</fullName>
    </submittedName>
</protein>
<dbReference type="AlphaFoldDB" id="A0A238VBV3"/>
<dbReference type="Pfam" id="PF14905">
    <property type="entry name" value="OMP_b-brl_3"/>
    <property type="match status" value="1"/>
</dbReference>
<evidence type="ECO:0000259" key="6">
    <source>
        <dbReference type="Pfam" id="PF14905"/>
    </source>
</evidence>
<keyword evidence="4" id="KW-0812">Transmembrane</keyword>
<keyword evidence="4" id="KW-1133">Transmembrane helix</keyword>
<name>A0A238VBV3_9BACT</name>
<comment type="subcellular location">
    <subcellularLocation>
        <location evidence="1">Cell outer membrane</location>
    </subcellularLocation>
</comment>
<dbReference type="SUPFAM" id="SSF56935">
    <property type="entry name" value="Porins"/>
    <property type="match status" value="1"/>
</dbReference>
<dbReference type="InterPro" id="IPR012910">
    <property type="entry name" value="Plug_dom"/>
</dbReference>
<evidence type="ECO:0000313" key="7">
    <source>
        <dbReference type="EMBL" id="SNR31634.1"/>
    </source>
</evidence>
<dbReference type="PANTHER" id="PTHR40980">
    <property type="entry name" value="PLUG DOMAIN-CONTAINING PROTEIN"/>
    <property type="match status" value="1"/>
</dbReference>
<reference evidence="8" key="1">
    <citation type="submission" date="2017-06" db="EMBL/GenBank/DDBJ databases">
        <authorList>
            <person name="Varghese N."/>
            <person name="Submissions S."/>
        </authorList>
    </citation>
    <scope>NUCLEOTIDE SEQUENCE [LARGE SCALE GENOMIC DNA]</scope>
    <source>
        <strain evidence="8">DSM 28041</strain>
    </source>
</reference>
<dbReference type="Pfam" id="PF13620">
    <property type="entry name" value="CarboxypepD_reg"/>
    <property type="match status" value="1"/>
</dbReference>
<dbReference type="InterPro" id="IPR041700">
    <property type="entry name" value="OMP_b-brl_3"/>
</dbReference>
<dbReference type="EMBL" id="FZNS01000001">
    <property type="protein sequence ID" value="SNR31634.1"/>
    <property type="molecule type" value="Genomic_DNA"/>
</dbReference>
<dbReference type="Proteomes" id="UP000198310">
    <property type="component" value="Unassembled WGS sequence"/>
</dbReference>
<evidence type="ECO:0000256" key="2">
    <source>
        <dbReference type="ARBA" id="ARBA00023136"/>
    </source>
</evidence>
<dbReference type="PANTHER" id="PTHR40980:SF4">
    <property type="entry name" value="TONB-DEPENDENT RECEPTOR-LIKE BETA-BARREL DOMAIN-CONTAINING PROTEIN"/>
    <property type="match status" value="1"/>
</dbReference>
<dbReference type="InterPro" id="IPR037066">
    <property type="entry name" value="Plug_dom_sf"/>
</dbReference>
<dbReference type="Pfam" id="PF07715">
    <property type="entry name" value="Plug"/>
    <property type="match status" value="1"/>
</dbReference>
<evidence type="ECO:0000256" key="1">
    <source>
        <dbReference type="ARBA" id="ARBA00004442"/>
    </source>
</evidence>
<evidence type="ECO:0000259" key="5">
    <source>
        <dbReference type="Pfam" id="PF07715"/>
    </source>
</evidence>
<keyword evidence="8" id="KW-1185">Reference proteome</keyword>
<dbReference type="RefSeq" id="WP_245855251.1">
    <property type="nucleotide sequence ID" value="NZ_FZNS01000001.1"/>
</dbReference>
<sequence length="850" mass="93765">MFVYEHIRTYSLHSGAGWPPASDGIVFPTSYLLLRMETLINGLFRWPAMFLCLLFIAPAWAQSTASLTGAVQESTGKPIEFATIIVHRAADSAVVKTEFSDATGAFRFEALPAGRYLVSASQLGFARTWAGPLEISSSTSLPALKLAPSGATALKEVTVVGQKPIYQREADRTIVNVENSTLAAGNTTLDVLSRAPGVTIDGNDNVALRGKQGLLVLIDGKRQPMTGTELADYLRALPADQVKNIELITNPPAKYDAQGGAGIIAINLKKDQRQGTNGTVNASYGRGYYNKFNGSLSMNHRHDKLNLFGSYSYANRGGLGKLDIHRDFYRTEGAERVFVGSSDQVNRLYPTTRSHGWKAGVDYTLTDHTVVGAVVSGLAARNPRLPGTNRTTLYDATGALDDQYTAQVNRSFRSPNATANLNVRHTFAPDSNGTRELTADVDYAHYGTQRLQDLTTTYLLSGRPTTLLYSNQNGDLAIQSVKADYVQPLARQARLEVGAKASRVNSDNDVQFENTENGVRTVDVNQSNRFMYDERITAAYVNFNQTLGKLNLQAGLRGEQTRATGHQVVGDARFIRRYAQLFPSAALKQTFNDQHEVAVSLSRRIDRPSYQQLNPFRIIVDPTTFEAGNPGLRPQTSYNVELTHTFKQKFSTGVSYSVTRNPLIGVVQPETDSTVVATTVNLGQQHYYALTLTAPVELAKWWTVYNNGVFYYNRFTGNLAGTALNRGRLAFTLTSNSTFTFGKGWSAELNGSYQSREQYGFLDVRPNGQLALGIQKLVWNQKGTLKLNATDILYTNKVRAISSYNNYVERFYQRGDVRIVTLAFSYRFGNDKVAPARRTGGAEEEKRRAN</sequence>
<organism evidence="7 8">
    <name type="scientific">Hymenobacter mucosus</name>
    <dbReference type="NCBI Taxonomy" id="1411120"/>
    <lineage>
        <taxon>Bacteria</taxon>
        <taxon>Pseudomonadati</taxon>
        <taxon>Bacteroidota</taxon>
        <taxon>Cytophagia</taxon>
        <taxon>Cytophagales</taxon>
        <taxon>Hymenobacteraceae</taxon>
        <taxon>Hymenobacter</taxon>
    </lineage>
</organism>